<protein>
    <submittedName>
        <fullName evidence="1">Uncharacterized protein</fullName>
    </submittedName>
</protein>
<dbReference type="AlphaFoldDB" id="A0A6M3L324"/>
<name>A0A6M3L324_9ZZZZ</name>
<organism evidence="1">
    <name type="scientific">viral metagenome</name>
    <dbReference type="NCBI Taxonomy" id="1070528"/>
    <lineage>
        <taxon>unclassified sequences</taxon>
        <taxon>metagenomes</taxon>
        <taxon>organismal metagenomes</taxon>
    </lineage>
</organism>
<proteinExistence type="predicted"/>
<sequence length="58" mass="6363">MTDFREGPPRIFVPVSSKGPHGYTFHGPMGYEEIAADDVGECPVEVRTDEPEKAREGA</sequence>
<accession>A0A6M3L324</accession>
<reference evidence="1" key="1">
    <citation type="submission" date="2020-03" db="EMBL/GenBank/DDBJ databases">
        <title>The deep terrestrial virosphere.</title>
        <authorList>
            <person name="Holmfeldt K."/>
            <person name="Nilsson E."/>
            <person name="Simone D."/>
            <person name="Lopez-Fernandez M."/>
            <person name="Wu X."/>
            <person name="de Brujin I."/>
            <person name="Lundin D."/>
            <person name="Andersson A."/>
            <person name="Bertilsson S."/>
            <person name="Dopson M."/>
        </authorList>
    </citation>
    <scope>NUCLEOTIDE SEQUENCE</scope>
    <source>
        <strain evidence="1">MM415B02644</strain>
    </source>
</reference>
<dbReference type="EMBL" id="MT142812">
    <property type="protein sequence ID" value="QJA88923.1"/>
    <property type="molecule type" value="Genomic_DNA"/>
</dbReference>
<evidence type="ECO:0000313" key="1">
    <source>
        <dbReference type="EMBL" id="QJA88923.1"/>
    </source>
</evidence>
<gene>
    <name evidence="1" type="ORF">MM415B02644_0008</name>
</gene>